<name>A0ABV9Q151_9BACL</name>
<keyword evidence="1" id="KW-1133">Transmembrane helix</keyword>
<proteinExistence type="predicted"/>
<keyword evidence="1" id="KW-0472">Membrane</keyword>
<sequence length="83" mass="9191">MARSSSNLWRLIGILIIGLTIGTLAGNLLANAFHITWLDTWTPISWNPAADFGIVKYDLHLQVKLNLASLIGLVLGYRISKKM</sequence>
<evidence type="ECO:0000313" key="2">
    <source>
        <dbReference type="EMBL" id="MFC4767901.1"/>
    </source>
</evidence>
<dbReference type="RefSeq" id="WP_380025822.1">
    <property type="nucleotide sequence ID" value="NZ_JBHSHC010000093.1"/>
</dbReference>
<dbReference type="EMBL" id="JBHSHC010000093">
    <property type="protein sequence ID" value="MFC4767901.1"/>
    <property type="molecule type" value="Genomic_DNA"/>
</dbReference>
<accession>A0ABV9Q151</accession>
<keyword evidence="1" id="KW-0812">Transmembrane</keyword>
<protein>
    <submittedName>
        <fullName evidence="2">DUF4321 domain-containing protein</fullName>
    </submittedName>
</protein>
<dbReference type="Proteomes" id="UP001596002">
    <property type="component" value="Unassembled WGS sequence"/>
</dbReference>
<gene>
    <name evidence="2" type="ORF">ACFO8Q_11110</name>
</gene>
<feature type="transmembrane region" description="Helical" evidence="1">
    <location>
        <begin position="12"/>
        <end position="37"/>
    </location>
</feature>
<evidence type="ECO:0000313" key="3">
    <source>
        <dbReference type="Proteomes" id="UP001596002"/>
    </source>
</evidence>
<feature type="transmembrane region" description="Helical" evidence="1">
    <location>
        <begin position="57"/>
        <end position="77"/>
    </location>
</feature>
<dbReference type="InterPro" id="IPR025470">
    <property type="entry name" value="DUF4321"/>
</dbReference>
<evidence type="ECO:0000256" key="1">
    <source>
        <dbReference type="SAM" id="Phobius"/>
    </source>
</evidence>
<reference evidence="3" key="1">
    <citation type="journal article" date="2019" name="Int. J. Syst. Evol. Microbiol.">
        <title>The Global Catalogue of Microorganisms (GCM) 10K type strain sequencing project: providing services to taxonomists for standard genome sequencing and annotation.</title>
        <authorList>
            <consortium name="The Broad Institute Genomics Platform"/>
            <consortium name="The Broad Institute Genome Sequencing Center for Infectious Disease"/>
            <person name="Wu L."/>
            <person name="Ma J."/>
        </authorList>
    </citation>
    <scope>NUCLEOTIDE SEQUENCE [LARGE SCALE GENOMIC DNA]</scope>
    <source>
        <strain evidence="3">WYCCWR 12678</strain>
    </source>
</reference>
<dbReference type="Pfam" id="PF14209">
    <property type="entry name" value="DUF4321"/>
    <property type="match status" value="1"/>
</dbReference>
<comment type="caution">
    <text evidence="2">The sequence shown here is derived from an EMBL/GenBank/DDBJ whole genome shotgun (WGS) entry which is preliminary data.</text>
</comment>
<organism evidence="2 3">
    <name type="scientific">Effusibacillus consociatus</name>
    <dbReference type="NCBI Taxonomy" id="1117041"/>
    <lineage>
        <taxon>Bacteria</taxon>
        <taxon>Bacillati</taxon>
        <taxon>Bacillota</taxon>
        <taxon>Bacilli</taxon>
        <taxon>Bacillales</taxon>
        <taxon>Alicyclobacillaceae</taxon>
        <taxon>Effusibacillus</taxon>
    </lineage>
</organism>
<keyword evidence="3" id="KW-1185">Reference proteome</keyword>